<reference evidence="19 20" key="1">
    <citation type="submission" date="2024-02" db="EMBL/GenBank/DDBJ databases">
        <authorList>
            <person name="Grouzdev D."/>
        </authorList>
    </citation>
    <scope>NUCLEOTIDE SEQUENCE [LARGE SCALE GENOMIC DNA]</scope>
    <source>
        <strain evidence="19 20">9N</strain>
    </source>
</reference>
<dbReference type="EC" id="2.7.7.7" evidence="3 17"/>
<dbReference type="InterPro" id="IPR006054">
    <property type="entry name" value="DnaQ"/>
</dbReference>
<dbReference type="SMART" id="SM00479">
    <property type="entry name" value="EXOIII"/>
    <property type="match status" value="1"/>
</dbReference>
<dbReference type="NCBIfam" id="TIGR01406">
    <property type="entry name" value="dnaQ_proteo"/>
    <property type="match status" value="1"/>
</dbReference>
<dbReference type="Gene3D" id="3.30.420.10">
    <property type="entry name" value="Ribonuclease H-like superfamily/Ribonuclease H"/>
    <property type="match status" value="1"/>
</dbReference>
<dbReference type="CDD" id="cd06131">
    <property type="entry name" value="DNA_pol_III_epsilon_Ecoli_like"/>
    <property type="match status" value="1"/>
</dbReference>
<evidence type="ECO:0000256" key="11">
    <source>
        <dbReference type="ARBA" id="ARBA00022839"/>
    </source>
</evidence>
<dbReference type="InterPro" id="IPR012337">
    <property type="entry name" value="RNaseH-like_sf"/>
</dbReference>
<dbReference type="Proteomes" id="UP001350748">
    <property type="component" value="Unassembled WGS sequence"/>
</dbReference>
<dbReference type="InterPro" id="IPR006309">
    <property type="entry name" value="DnaQ_proteo"/>
</dbReference>
<gene>
    <name evidence="17 19" type="primary">dnaQ</name>
    <name evidence="19" type="ORF">V3H18_12330</name>
</gene>
<comment type="cofactor">
    <cofactor evidence="1 17">
        <name>Mn(2+)</name>
        <dbReference type="ChEBI" id="CHEBI:29035"/>
    </cofactor>
</comment>
<feature type="domain" description="Exonuclease" evidence="18">
    <location>
        <begin position="2"/>
        <end position="172"/>
    </location>
</feature>
<keyword evidence="8 17" id="KW-0540">Nuclease</keyword>
<evidence type="ECO:0000313" key="20">
    <source>
        <dbReference type="Proteomes" id="UP001350748"/>
    </source>
</evidence>
<dbReference type="EMBL" id="JAZHYN010000038">
    <property type="protein sequence ID" value="MEF3367322.1"/>
    <property type="molecule type" value="Genomic_DNA"/>
</dbReference>
<evidence type="ECO:0000256" key="17">
    <source>
        <dbReference type="RuleBase" id="RU364087"/>
    </source>
</evidence>
<dbReference type="RefSeq" id="WP_332082370.1">
    <property type="nucleotide sequence ID" value="NZ_JAZHYN010000038.1"/>
</dbReference>
<keyword evidence="7 17" id="KW-0235">DNA replication</keyword>
<keyword evidence="13 17" id="KW-0239">DNA-directed DNA polymerase</keyword>
<keyword evidence="14 17" id="KW-0464">Manganese</keyword>
<dbReference type="InterPro" id="IPR036397">
    <property type="entry name" value="RNaseH_sf"/>
</dbReference>
<evidence type="ECO:0000256" key="14">
    <source>
        <dbReference type="ARBA" id="ARBA00023211"/>
    </source>
</evidence>
<dbReference type="GO" id="GO:0003887">
    <property type="term" value="F:DNA-directed DNA polymerase activity"/>
    <property type="evidence" value="ECO:0007669"/>
    <property type="project" value="UniProtKB-EC"/>
</dbReference>
<comment type="subunit">
    <text evidence="17">DNA polymerase III contains a core (composed of alpha, epsilon and theta chains) that associates with a tau subunit. This core dimerizes to form the POLIII' complex. PolIII' associates with the gamma complex (composed of gamma, delta, delta', psi and chi chains) and with the beta chain to form the complete DNA polymerase III complex.</text>
</comment>
<comment type="function">
    <text evidence="15 17">DNA polymerase III is a complex, multichain enzyme responsible for most of the replicative synthesis in bacteria. The epsilon subunit contain the editing function and is a proofreading 3'-5' exonuclease.</text>
</comment>
<comment type="cofactor">
    <cofactor evidence="2 17">
        <name>Mg(2+)</name>
        <dbReference type="ChEBI" id="CHEBI:18420"/>
    </cofactor>
</comment>
<proteinExistence type="predicted"/>
<protein>
    <recommendedName>
        <fullName evidence="4 17">DNA polymerase III subunit epsilon</fullName>
        <ecNumber evidence="3 17">2.7.7.7</ecNumber>
    </recommendedName>
</protein>
<keyword evidence="11 17" id="KW-0269">Exonuclease</keyword>
<evidence type="ECO:0000256" key="5">
    <source>
        <dbReference type="ARBA" id="ARBA00022679"/>
    </source>
</evidence>
<evidence type="ECO:0000256" key="13">
    <source>
        <dbReference type="ARBA" id="ARBA00022932"/>
    </source>
</evidence>
<keyword evidence="12 17" id="KW-0460">Magnesium</keyword>
<evidence type="ECO:0000256" key="1">
    <source>
        <dbReference type="ARBA" id="ARBA00001936"/>
    </source>
</evidence>
<evidence type="ECO:0000256" key="16">
    <source>
        <dbReference type="ARBA" id="ARBA00049244"/>
    </source>
</evidence>
<comment type="catalytic activity">
    <reaction evidence="16 17">
        <text>DNA(n) + a 2'-deoxyribonucleoside 5'-triphosphate = DNA(n+1) + diphosphate</text>
        <dbReference type="Rhea" id="RHEA:22508"/>
        <dbReference type="Rhea" id="RHEA-COMP:17339"/>
        <dbReference type="Rhea" id="RHEA-COMP:17340"/>
        <dbReference type="ChEBI" id="CHEBI:33019"/>
        <dbReference type="ChEBI" id="CHEBI:61560"/>
        <dbReference type="ChEBI" id="CHEBI:173112"/>
        <dbReference type="EC" id="2.7.7.7"/>
    </reaction>
</comment>
<sequence length="231" mass="25629">MREIVLDTETTGLDPASGHRVVEIGAVEISNLIPTGRYFHRYIDPQRDMPEEAFRVHGLSREFLAQHKVFAEIAVEFLDFIEDAPLVIHNAEFDTRFLNAELAILSLPPLNSARVIDTLAMARRRHPGGPNSLDALCQRYAIDLSRRDKHGALLDANLLAEVYAELCGGRQAALSLQTVQAVRVAASGGDLIRARPEPLAPRLSAAEEEAHSAFIATMKAPIWDRYLSRKD</sequence>
<evidence type="ECO:0000256" key="12">
    <source>
        <dbReference type="ARBA" id="ARBA00022842"/>
    </source>
</evidence>
<evidence type="ECO:0000256" key="3">
    <source>
        <dbReference type="ARBA" id="ARBA00012417"/>
    </source>
</evidence>
<organism evidence="19 20">
    <name type="scientific">Methylocystis borbori</name>
    <dbReference type="NCBI Taxonomy" id="3118750"/>
    <lineage>
        <taxon>Bacteria</taxon>
        <taxon>Pseudomonadati</taxon>
        <taxon>Pseudomonadota</taxon>
        <taxon>Alphaproteobacteria</taxon>
        <taxon>Hyphomicrobiales</taxon>
        <taxon>Methylocystaceae</taxon>
        <taxon>Methylocystis</taxon>
    </lineage>
</organism>
<accession>A0ABU7XIW1</accession>
<evidence type="ECO:0000256" key="10">
    <source>
        <dbReference type="ARBA" id="ARBA00022801"/>
    </source>
</evidence>
<keyword evidence="20" id="KW-1185">Reference proteome</keyword>
<dbReference type="SUPFAM" id="SSF53098">
    <property type="entry name" value="Ribonuclease H-like"/>
    <property type="match status" value="1"/>
</dbReference>
<dbReference type="Pfam" id="PF00929">
    <property type="entry name" value="RNase_T"/>
    <property type="match status" value="1"/>
</dbReference>
<evidence type="ECO:0000256" key="7">
    <source>
        <dbReference type="ARBA" id="ARBA00022705"/>
    </source>
</evidence>
<dbReference type="NCBIfam" id="NF004316">
    <property type="entry name" value="PRK05711.1"/>
    <property type="match status" value="1"/>
</dbReference>
<evidence type="ECO:0000256" key="2">
    <source>
        <dbReference type="ARBA" id="ARBA00001946"/>
    </source>
</evidence>
<dbReference type="PANTHER" id="PTHR30231">
    <property type="entry name" value="DNA POLYMERASE III SUBUNIT EPSILON"/>
    <property type="match status" value="1"/>
</dbReference>
<evidence type="ECO:0000256" key="6">
    <source>
        <dbReference type="ARBA" id="ARBA00022695"/>
    </source>
</evidence>
<evidence type="ECO:0000256" key="15">
    <source>
        <dbReference type="ARBA" id="ARBA00025483"/>
    </source>
</evidence>
<evidence type="ECO:0000256" key="9">
    <source>
        <dbReference type="ARBA" id="ARBA00022723"/>
    </source>
</evidence>
<evidence type="ECO:0000259" key="18">
    <source>
        <dbReference type="SMART" id="SM00479"/>
    </source>
</evidence>
<dbReference type="InterPro" id="IPR013520">
    <property type="entry name" value="Ribonucl_H"/>
</dbReference>
<evidence type="ECO:0000256" key="4">
    <source>
        <dbReference type="ARBA" id="ARBA00020352"/>
    </source>
</evidence>
<keyword evidence="10 17" id="KW-0378">Hydrolase</keyword>
<dbReference type="PANTHER" id="PTHR30231:SF41">
    <property type="entry name" value="DNA POLYMERASE III SUBUNIT EPSILON"/>
    <property type="match status" value="1"/>
</dbReference>
<dbReference type="NCBIfam" id="TIGR00573">
    <property type="entry name" value="dnaq"/>
    <property type="match status" value="1"/>
</dbReference>
<evidence type="ECO:0000313" key="19">
    <source>
        <dbReference type="EMBL" id="MEF3367322.1"/>
    </source>
</evidence>
<name>A0ABU7XIW1_9HYPH</name>
<keyword evidence="6 17" id="KW-0548">Nucleotidyltransferase</keyword>
<comment type="caution">
    <text evidence="19">The sequence shown here is derived from an EMBL/GenBank/DDBJ whole genome shotgun (WGS) entry which is preliminary data.</text>
</comment>
<keyword evidence="5 17" id="KW-0808">Transferase</keyword>
<evidence type="ECO:0000256" key="8">
    <source>
        <dbReference type="ARBA" id="ARBA00022722"/>
    </source>
</evidence>
<keyword evidence="9 17" id="KW-0479">Metal-binding</keyword>